<feature type="signal peptide" evidence="1">
    <location>
        <begin position="1"/>
        <end position="20"/>
    </location>
</feature>
<evidence type="ECO:0000313" key="2">
    <source>
        <dbReference type="EMBL" id="ADH64041.1"/>
    </source>
</evidence>
<dbReference type="AlphaFoldDB" id="D7BHV1"/>
<dbReference type="STRING" id="526227.Mesil_2171"/>
<accession>D7BHV1</accession>
<protein>
    <submittedName>
        <fullName evidence="2">Uncharacterized protein</fullName>
    </submittedName>
</protein>
<evidence type="ECO:0000313" key="3">
    <source>
        <dbReference type="Proteomes" id="UP000001916"/>
    </source>
</evidence>
<sequence length="137" mass="13917">MGMKRYLMALALILSIPAMAQSLQVTLGSSFGINAGVRFPLVPLLVDGRAYAGYNPFGSGALGGGVDVLAKIPLTDLYAGGGAFFGTGPAISLLNQGNYGVRGVVGTYLNLGLPLLGFFSPRFGFGLGGAFGVNIGL</sequence>
<name>D7BHV1_ALLS1</name>
<dbReference type="eggNOG" id="ENOG5033ZB2">
    <property type="taxonomic scope" value="Bacteria"/>
</dbReference>
<gene>
    <name evidence="2" type="ordered locus">Mesil_2171</name>
</gene>
<proteinExistence type="predicted"/>
<keyword evidence="1" id="KW-0732">Signal</keyword>
<organism evidence="2 3">
    <name type="scientific">Allomeiothermus silvanus (strain ATCC 700542 / DSM 9946 / NBRC 106475 / NCIMB 13440 / VI-R2)</name>
    <name type="common">Thermus silvanus</name>
    <dbReference type="NCBI Taxonomy" id="526227"/>
    <lineage>
        <taxon>Bacteria</taxon>
        <taxon>Thermotogati</taxon>
        <taxon>Deinococcota</taxon>
        <taxon>Deinococci</taxon>
        <taxon>Thermales</taxon>
        <taxon>Thermaceae</taxon>
        <taxon>Allomeiothermus</taxon>
    </lineage>
</organism>
<reference evidence="2 3" key="1">
    <citation type="journal article" date="2010" name="Stand. Genomic Sci.">
        <title>Complete genome sequence of Meiothermus silvanus type strain (VI-R2).</title>
        <authorList>
            <person name="Sikorski J."/>
            <person name="Tindall B.J."/>
            <person name="Lowry S."/>
            <person name="Lucas S."/>
            <person name="Nolan M."/>
            <person name="Copeland A."/>
            <person name="Glavina Del Rio T."/>
            <person name="Tice H."/>
            <person name="Cheng J.F."/>
            <person name="Han C."/>
            <person name="Pitluck S."/>
            <person name="Liolios K."/>
            <person name="Ivanova N."/>
            <person name="Mavromatis K."/>
            <person name="Mikhailova N."/>
            <person name="Pati A."/>
            <person name="Goodwin L."/>
            <person name="Chen A."/>
            <person name="Palaniappan K."/>
            <person name="Land M."/>
            <person name="Hauser L."/>
            <person name="Chang Y.J."/>
            <person name="Jeffries C.D."/>
            <person name="Rohde M."/>
            <person name="Goker M."/>
            <person name="Woyke T."/>
            <person name="Bristow J."/>
            <person name="Eisen J.A."/>
            <person name="Markowitz V."/>
            <person name="Hugenholtz P."/>
            <person name="Kyrpides N.C."/>
            <person name="Klenk H.P."/>
            <person name="Lapidus A."/>
        </authorList>
    </citation>
    <scope>NUCLEOTIDE SEQUENCE [LARGE SCALE GENOMIC DNA]</scope>
    <source>
        <strain evidence="3">ATCC 700542 / DSM 9946 / VI-R2</strain>
    </source>
</reference>
<dbReference type="EMBL" id="CP002042">
    <property type="protein sequence ID" value="ADH64041.1"/>
    <property type="molecule type" value="Genomic_DNA"/>
</dbReference>
<keyword evidence="3" id="KW-1185">Reference proteome</keyword>
<dbReference type="Proteomes" id="UP000001916">
    <property type="component" value="Chromosome"/>
</dbReference>
<evidence type="ECO:0000256" key="1">
    <source>
        <dbReference type="SAM" id="SignalP"/>
    </source>
</evidence>
<dbReference type="HOGENOM" id="CLU_1862807_0_0_0"/>
<dbReference type="KEGG" id="msv:Mesil_2171"/>
<feature type="chain" id="PRO_5003093019" evidence="1">
    <location>
        <begin position="21"/>
        <end position="137"/>
    </location>
</feature>